<evidence type="ECO:0000256" key="7">
    <source>
        <dbReference type="RuleBase" id="RU363032"/>
    </source>
</evidence>
<accession>A0ABV6Q164</accession>
<dbReference type="Proteomes" id="UP001589830">
    <property type="component" value="Unassembled WGS sequence"/>
</dbReference>
<evidence type="ECO:0000256" key="2">
    <source>
        <dbReference type="ARBA" id="ARBA00022448"/>
    </source>
</evidence>
<gene>
    <name evidence="9" type="ORF">ACFFFP_06710</name>
</gene>
<dbReference type="EMBL" id="JBHLTW010000028">
    <property type="protein sequence ID" value="MFC0595856.1"/>
    <property type="molecule type" value="Genomic_DNA"/>
</dbReference>
<comment type="similarity">
    <text evidence="7">Belongs to the binding-protein-dependent transport system permease family.</text>
</comment>
<feature type="domain" description="ABC transmembrane type-1" evidence="8">
    <location>
        <begin position="84"/>
        <end position="296"/>
    </location>
</feature>
<dbReference type="RefSeq" id="WP_229906160.1">
    <property type="nucleotide sequence ID" value="NZ_BMPJ01000029.1"/>
</dbReference>
<protein>
    <submittedName>
        <fullName evidence="9">Carbohydrate ABC transporter permease</fullName>
    </submittedName>
</protein>
<keyword evidence="5 7" id="KW-1133">Transmembrane helix</keyword>
<keyword evidence="2 7" id="KW-0813">Transport</keyword>
<dbReference type="Pfam" id="PF00528">
    <property type="entry name" value="BPD_transp_1"/>
    <property type="match status" value="1"/>
</dbReference>
<dbReference type="PANTHER" id="PTHR30193:SF37">
    <property type="entry name" value="INNER MEMBRANE ABC TRANSPORTER PERMEASE PROTEIN YCJO"/>
    <property type="match status" value="1"/>
</dbReference>
<keyword evidence="3" id="KW-1003">Cell membrane</keyword>
<reference evidence="9 10" key="1">
    <citation type="submission" date="2024-09" db="EMBL/GenBank/DDBJ databases">
        <authorList>
            <person name="Sun Q."/>
            <person name="Mori K."/>
        </authorList>
    </citation>
    <scope>NUCLEOTIDE SEQUENCE [LARGE SCALE GENOMIC DNA]</scope>
    <source>
        <strain evidence="9 10">NCAIM B.02340</strain>
    </source>
</reference>
<dbReference type="PROSITE" id="PS50928">
    <property type="entry name" value="ABC_TM1"/>
    <property type="match status" value="1"/>
</dbReference>
<evidence type="ECO:0000313" key="10">
    <source>
        <dbReference type="Proteomes" id="UP001589830"/>
    </source>
</evidence>
<feature type="transmembrane region" description="Helical" evidence="7">
    <location>
        <begin position="275"/>
        <end position="300"/>
    </location>
</feature>
<evidence type="ECO:0000256" key="3">
    <source>
        <dbReference type="ARBA" id="ARBA00022475"/>
    </source>
</evidence>
<evidence type="ECO:0000313" key="9">
    <source>
        <dbReference type="EMBL" id="MFC0595856.1"/>
    </source>
</evidence>
<feature type="transmembrane region" description="Helical" evidence="7">
    <location>
        <begin position="121"/>
        <end position="141"/>
    </location>
</feature>
<organism evidence="9 10">
    <name type="scientific">Thermus composti</name>
    <dbReference type="NCBI Taxonomy" id="532059"/>
    <lineage>
        <taxon>Bacteria</taxon>
        <taxon>Thermotogati</taxon>
        <taxon>Deinococcota</taxon>
        <taxon>Deinococci</taxon>
        <taxon>Thermales</taxon>
        <taxon>Thermaceae</taxon>
        <taxon>Thermus</taxon>
    </lineage>
</organism>
<comment type="subcellular location">
    <subcellularLocation>
        <location evidence="1 7">Cell membrane</location>
        <topology evidence="1 7">Multi-pass membrane protein</topology>
    </subcellularLocation>
</comment>
<dbReference type="InterPro" id="IPR000515">
    <property type="entry name" value="MetI-like"/>
</dbReference>
<feature type="transmembrane region" description="Helical" evidence="7">
    <location>
        <begin position="88"/>
        <end position="109"/>
    </location>
</feature>
<sequence length="307" mass="34381">MEEDMASLNRRSPWSNRFMGLEWLEGYGLFLPAALFLLVFTLWPAFQAILLSFQSEDPFGRGRFWVGLDNFTELAHDPRFWTSVWLTFKFAIVVALLEVALGLLGAVLLQYPVPGIGLFRTIFFMTTAVSTAVAAVAWGWFLHPVGGLLNRLIEGLGLPPQGWLTTPEWALYSVAAATAWQAIGFSTILLTAGLQDIPQELYEAARIDGASSWVTFRHITLPLLSPVLFFVIVLALVRGFTAFGQIHLLTRGGPSEATTVWIYRVYLDAFFNLRFTYAAAEGALLFLILLMLTALQFYFLGRRVHYA</sequence>
<dbReference type="InterPro" id="IPR051393">
    <property type="entry name" value="ABC_transporter_permease"/>
</dbReference>
<evidence type="ECO:0000256" key="1">
    <source>
        <dbReference type="ARBA" id="ARBA00004651"/>
    </source>
</evidence>
<keyword evidence="4 7" id="KW-0812">Transmembrane</keyword>
<name>A0ABV6Q164_9DEIN</name>
<feature type="transmembrane region" description="Helical" evidence="7">
    <location>
        <begin position="21"/>
        <end position="43"/>
    </location>
</feature>
<evidence type="ECO:0000256" key="6">
    <source>
        <dbReference type="ARBA" id="ARBA00023136"/>
    </source>
</evidence>
<feature type="transmembrane region" description="Helical" evidence="7">
    <location>
        <begin position="169"/>
        <end position="194"/>
    </location>
</feature>
<dbReference type="SUPFAM" id="SSF161098">
    <property type="entry name" value="MetI-like"/>
    <property type="match status" value="1"/>
</dbReference>
<dbReference type="InterPro" id="IPR035906">
    <property type="entry name" value="MetI-like_sf"/>
</dbReference>
<keyword evidence="10" id="KW-1185">Reference proteome</keyword>
<evidence type="ECO:0000256" key="4">
    <source>
        <dbReference type="ARBA" id="ARBA00022692"/>
    </source>
</evidence>
<dbReference type="CDD" id="cd06261">
    <property type="entry name" value="TM_PBP2"/>
    <property type="match status" value="1"/>
</dbReference>
<proteinExistence type="inferred from homology"/>
<feature type="transmembrane region" description="Helical" evidence="7">
    <location>
        <begin position="215"/>
        <end position="237"/>
    </location>
</feature>
<dbReference type="PANTHER" id="PTHR30193">
    <property type="entry name" value="ABC TRANSPORTER PERMEASE PROTEIN"/>
    <property type="match status" value="1"/>
</dbReference>
<evidence type="ECO:0000256" key="5">
    <source>
        <dbReference type="ARBA" id="ARBA00022989"/>
    </source>
</evidence>
<evidence type="ECO:0000259" key="8">
    <source>
        <dbReference type="PROSITE" id="PS50928"/>
    </source>
</evidence>
<comment type="caution">
    <text evidence="9">The sequence shown here is derived from an EMBL/GenBank/DDBJ whole genome shotgun (WGS) entry which is preliminary data.</text>
</comment>
<dbReference type="Gene3D" id="1.10.3720.10">
    <property type="entry name" value="MetI-like"/>
    <property type="match status" value="1"/>
</dbReference>
<keyword evidence="6 7" id="KW-0472">Membrane</keyword>